<gene>
    <name evidence="4" type="ORF">G2W53_004437</name>
</gene>
<name>A0A834XBU8_9FABA</name>
<dbReference type="GO" id="GO:0030246">
    <property type="term" value="F:carbohydrate binding"/>
    <property type="evidence" value="ECO:0007669"/>
    <property type="project" value="UniProtKB-KW"/>
</dbReference>
<dbReference type="Pfam" id="PF08276">
    <property type="entry name" value="PAN_2"/>
    <property type="match status" value="1"/>
</dbReference>
<dbReference type="Proteomes" id="UP000634136">
    <property type="component" value="Unassembled WGS sequence"/>
</dbReference>
<evidence type="ECO:0000313" key="5">
    <source>
        <dbReference type="Proteomes" id="UP000634136"/>
    </source>
</evidence>
<reference evidence="4" key="1">
    <citation type="submission" date="2020-09" db="EMBL/GenBank/DDBJ databases">
        <title>Genome-Enabled Discovery of Anthraquinone Biosynthesis in Senna tora.</title>
        <authorList>
            <person name="Kang S.-H."/>
            <person name="Pandey R.P."/>
            <person name="Lee C.-M."/>
            <person name="Sim J.-S."/>
            <person name="Jeong J.-T."/>
            <person name="Choi B.-S."/>
            <person name="Jung M."/>
            <person name="Ginzburg D."/>
            <person name="Zhao K."/>
            <person name="Won S.Y."/>
            <person name="Oh T.-J."/>
            <person name="Yu Y."/>
            <person name="Kim N.-H."/>
            <person name="Lee O.R."/>
            <person name="Lee T.-H."/>
            <person name="Bashyal P."/>
            <person name="Kim T.-S."/>
            <person name="Lee W.-H."/>
            <person name="Kawkins C."/>
            <person name="Kim C.-K."/>
            <person name="Kim J.S."/>
            <person name="Ahn B.O."/>
            <person name="Rhee S.Y."/>
            <person name="Sohng J.K."/>
        </authorList>
    </citation>
    <scope>NUCLEOTIDE SEQUENCE</scope>
    <source>
        <tissue evidence="4">Leaf</tissue>
    </source>
</reference>
<dbReference type="AlphaFoldDB" id="A0A834XBU8"/>
<dbReference type="GO" id="GO:0016301">
    <property type="term" value="F:kinase activity"/>
    <property type="evidence" value="ECO:0007669"/>
    <property type="project" value="UniProtKB-KW"/>
</dbReference>
<keyword evidence="1" id="KW-0732">Signal</keyword>
<sequence>MGVDPRASTQIVIWEGERRRWRSGYWDGRIFTGVSNMTGSYLYGFRLNTDEKGARYLTYTPLNSSEKVRFQIGWDGYERQFKWNEGEKQWIRTQEEPYGVCEIYNKCGAFAECSSATSQSTNCACVKGFEPKEWDNWSKGVWSDGCKRMTPLEAERNNNSNSSSEVSVEEDGFWELKWRKLPDFAHLVNPENGDDCESNCLEERNCTAYANVNGIGCLIWLGELIDIQHFENGGNTLYIRLAHTELGKVKMTL</sequence>
<dbReference type="InterPro" id="IPR000858">
    <property type="entry name" value="S_locus_glycoprot_dom"/>
</dbReference>
<accession>A0A834XBU8</accession>
<dbReference type="CDD" id="cd01098">
    <property type="entry name" value="PAN_AP_plant"/>
    <property type="match status" value="1"/>
</dbReference>
<evidence type="ECO:0000256" key="1">
    <source>
        <dbReference type="ARBA" id="ARBA00022729"/>
    </source>
</evidence>
<protein>
    <submittedName>
        <fullName evidence="4">G-type lectin S-receptor-like serine/threonine-protein kinase B120</fullName>
    </submittedName>
</protein>
<dbReference type="GO" id="GO:0048544">
    <property type="term" value="P:recognition of pollen"/>
    <property type="evidence" value="ECO:0007669"/>
    <property type="project" value="InterPro"/>
</dbReference>
<evidence type="ECO:0000313" key="4">
    <source>
        <dbReference type="EMBL" id="KAF7842139.1"/>
    </source>
</evidence>
<proteinExistence type="predicted"/>
<organism evidence="4 5">
    <name type="scientific">Senna tora</name>
    <dbReference type="NCBI Taxonomy" id="362788"/>
    <lineage>
        <taxon>Eukaryota</taxon>
        <taxon>Viridiplantae</taxon>
        <taxon>Streptophyta</taxon>
        <taxon>Embryophyta</taxon>
        <taxon>Tracheophyta</taxon>
        <taxon>Spermatophyta</taxon>
        <taxon>Magnoliopsida</taxon>
        <taxon>eudicotyledons</taxon>
        <taxon>Gunneridae</taxon>
        <taxon>Pentapetalae</taxon>
        <taxon>rosids</taxon>
        <taxon>fabids</taxon>
        <taxon>Fabales</taxon>
        <taxon>Fabaceae</taxon>
        <taxon>Caesalpinioideae</taxon>
        <taxon>Cassia clade</taxon>
        <taxon>Senna</taxon>
    </lineage>
</organism>
<keyword evidence="4" id="KW-0808">Transferase</keyword>
<evidence type="ECO:0000256" key="2">
    <source>
        <dbReference type="ARBA" id="ARBA00023157"/>
    </source>
</evidence>
<comment type="caution">
    <text evidence="4">The sequence shown here is derived from an EMBL/GenBank/DDBJ whole genome shotgun (WGS) entry which is preliminary data.</text>
</comment>
<feature type="domain" description="Apple" evidence="3">
    <location>
        <begin position="168"/>
        <end position="242"/>
    </location>
</feature>
<dbReference type="PANTHER" id="PTHR32444:SF242">
    <property type="entry name" value="G-TYPE LECTIN S-RECEPTOR-LIKE SERINE_THREONINE-PROTEIN KINASE RKS1"/>
    <property type="match status" value="1"/>
</dbReference>
<dbReference type="EMBL" id="JAAIUW010000002">
    <property type="protein sequence ID" value="KAF7842139.1"/>
    <property type="molecule type" value="Genomic_DNA"/>
</dbReference>
<evidence type="ECO:0000259" key="3">
    <source>
        <dbReference type="PROSITE" id="PS50948"/>
    </source>
</evidence>
<dbReference type="SMART" id="SM00473">
    <property type="entry name" value="PAN_AP"/>
    <property type="match status" value="1"/>
</dbReference>
<dbReference type="InterPro" id="IPR003609">
    <property type="entry name" value="Pan_app"/>
</dbReference>
<dbReference type="OrthoDB" id="1910371at2759"/>
<keyword evidence="2" id="KW-1015">Disulfide bond</keyword>
<keyword evidence="4" id="KW-0675">Receptor</keyword>
<keyword evidence="4" id="KW-0418">Kinase</keyword>
<dbReference type="PANTHER" id="PTHR32444">
    <property type="entry name" value="BULB-TYPE LECTIN DOMAIN-CONTAINING PROTEIN"/>
    <property type="match status" value="1"/>
</dbReference>
<keyword evidence="4" id="KW-0430">Lectin</keyword>
<dbReference type="Pfam" id="PF00954">
    <property type="entry name" value="S_locus_glycop"/>
    <property type="match status" value="1"/>
</dbReference>
<dbReference type="PROSITE" id="PS50948">
    <property type="entry name" value="PAN"/>
    <property type="match status" value="1"/>
</dbReference>
<keyword evidence="5" id="KW-1185">Reference proteome</keyword>